<dbReference type="InterPro" id="IPR001646">
    <property type="entry name" value="5peptide_repeat"/>
</dbReference>
<dbReference type="PANTHER" id="PTHR42999">
    <property type="entry name" value="ANTIBIOTIC RESISTANCE PROTEIN MCBG"/>
    <property type="match status" value="1"/>
</dbReference>
<evidence type="ECO:0000313" key="2">
    <source>
        <dbReference type="Proteomes" id="UP000295497"/>
    </source>
</evidence>
<protein>
    <recommendedName>
        <fullName evidence="3">Pentapeptide repeat-containing protein</fullName>
    </recommendedName>
</protein>
<dbReference type="RefSeq" id="WP_129578716.1">
    <property type="nucleotide sequence ID" value="NZ_CP012672.1"/>
</dbReference>
<dbReference type="AlphaFoldDB" id="A0A4P2QZJ3"/>
<dbReference type="Proteomes" id="UP000295497">
    <property type="component" value="Chromosome"/>
</dbReference>
<dbReference type="PANTHER" id="PTHR42999:SF1">
    <property type="entry name" value="PENTAPEPTIDE REPEAT-CONTAINING PROTEIN"/>
    <property type="match status" value="1"/>
</dbReference>
<dbReference type="SUPFAM" id="SSF141571">
    <property type="entry name" value="Pentapeptide repeat-like"/>
    <property type="match status" value="1"/>
</dbReference>
<gene>
    <name evidence="1" type="ORF">SOCE836_079460</name>
</gene>
<organism evidence="1 2">
    <name type="scientific">Sorangium cellulosum</name>
    <name type="common">Polyangium cellulosum</name>
    <dbReference type="NCBI Taxonomy" id="56"/>
    <lineage>
        <taxon>Bacteria</taxon>
        <taxon>Pseudomonadati</taxon>
        <taxon>Myxococcota</taxon>
        <taxon>Polyangia</taxon>
        <taxon>Polyangiales</taxon>
        <taxon>Polyangiaceae</taxon>
        <taxon>Sorangium</taxon>
    </lineage>
</organism>
<sequence length="210" mass="23839">MARVFSTENTDPFEGKDSFDGETFDGLTLERADLSDREFCNCVFRRSKLSESRWMRTRLEGCVFERCDLTQANTNMLSLRGVSFSSCKLMGIDWTNIAKFPDVSFEDCDMRYNVMDSLALRKTRFERCSITESVLAATDLAGAVFEECRFMGTRFEDCDLRNAQFPRSHDLFVDPAKNNVKGARVPLETVMLLAASFGMHVLGFTEKDSG</sequence>
<dbReference type="Gene3D" id="2.160.20.80">
    <property type="entry name" value="E3 ubiquitin-protein ligase SopA"/>
    <property type="match status" value="1"/>
</dbReference>
<name>A0A4P2QZJ3_SORCE</name>
<accession>A0A4P2QZJ3</accession>
<dbReference type="Pfam" id="PF13599">
    <property type="entry name" value="Pentapeptide_4"/>
    <property type="match status" value="1"/>
</dbReference>
<dbReference type="EMBL" id="CP012672">
    <property type="protein sequence ID" value="AUX35748.1"/>
    <property type="molecule type" value="Genomic_DNA"/>
</dbReference>
<proteinExistence type="predicted"/>
<dbReference type="InterPro" id="IPR052949">
    <property type="entry name" value="PA_immunity-related"/>
</dbReference>
<reference evidence="1 2" key="1">
    <citation type="submission" date="2015-09" db="EMBL/GenBank/DDBJ databases">
        <title>Sorangium comparison.</title>
        <authorList>
            <person name="Zaburannyi N."/>
            <person name="Bunk B."/>
            <person name="Overmann J."/>
            <person name="Mueller R."/>
        </authorList>
    </citation>
    <scope>NUCLEOTIDE SEQUENCE [LARGE SCALE GENOMIC DNA]</scope>
    <source>
        <strain evidence="1 2">So ce836</strain>
    </source>
</reference>
<evidence type="ECO:0008006" key="3">
    <source>
        <dbReference type="Google" id="ProtNLM"/>
    </source>
</evidence>
<evidence type="ECO:0000313" key="1">
    <source>
        <dbReference type="EMBL" id="AUX35748.1"/>
    </source>
</evidence>